<evidence type="ECO:0000313" key="8">
    <source>
        <dbReference type="Proteomes" id="UP000241167"/>
    </source>
</evidence>
<dbReference type="InterPro" id="IPR013249">
    <property type="entry name" value="RNA_pol_sigma70_r4_t2"/>
</dbReference>
<keyword evidence="8" id="KW-1185">Reference proteome</keyword>
<dbReference type="InterPro" id="IPR014284">
    <property type="entry name" value="RNA_pol_sigma-70_dom"/>
</dbReference>
<dbReference type="AlphaFoldDB" id="A0A2P7QY67"/>
<dbReference type="Gene3D" id="1.10.10.10">
    <property type="entry name" value="Winged helix-like DNA-binding domain superfamily/Winged helix DNA-binding domain"/>
    <property type="match status" value="1"/>
</dbReference>
<sequence length="181" mass="20360">MASSRIMLNTDPDGERARALALQSEALRRSLSSYFARRVVDRTEVEDLVQEVFLRVVQRDGADSIEHFNGYVFQTARSVLADRQRRRAARRVDAHVAFDAEQHGGEDVDAGRRLEDKAELRAATAALMTLPERTRTIFILKRLEGMRHRDIASRLGISVSAVEKHMLRAVQHLAAELGGGR</sequence>
<reference evidence="7 8" key="1">
    <citation type="submission" date="2018-03" db="EMBL/GenBank/DDBJ databases">
        <title>The draft genome of Sphingosinicella sp. GL-C-18.</title>
        <authorList>
            <person name="Liu L."/>
            <person name="Li L."/>
            <person name="Liang L."/>
            <person name="Zhang X."/>
            <person name="Wang T."/>
        </authorList>
    </citation>
    <scope>NUCLEOTIDE SEQUENCE [LARGE SCALE GENOMIC DNA]</scope>
    <source>
        <strain evidence="7 8">GL-C-18</strain>
    </source>
</reference>
<feature type="domain" description="RNA polymerase sigma factor 70 region 4 type 2" evidence="6">
    <location>
        <begin position="122"/>
        <end position="173"/>
    </location>
</feature>
<evidence type="ECO:0000256" key="4">
    <source>
        <dbReference type="ARBA" id="ARBA00023163"/>
    </source>
</evidence>
<keyword evidence="3" id="KW-0731">Sigma factor</keyword>
<accession>A0A2P7QY67</accession>
<dbReference type="Pfam" id="PF04542">
    <property type="entry name" value="Sigma70_r2"/>
    <property type="match status" value="1"/>
</dbReference>
<dbReference type="SUPFAM" id="SSF88946">
    <property type="entry name" value="Sigma2 domain of RNA polymerase sigma factors"/>
    <property type="match status" value="1"/>
</dbReference>
<dbReference type="SUPFAM" id="SSF88659">
    <property type="entry name" value="Sigma3 and sigma4 domains of RNA polymerase sigma factors"/>
    <property type="match status" value="1"/>
</dbReference>
<dbReference type="Proteomes" id="UP000241167">
    <property type="component" value="Unassembled WGS sequence"/>
</dbReference>
<evidence type="ECO:0000256" key="1">
    <source>
        <dbReference type="ARBA" id="ARBA00010641"/>
    </source>
</evidence>
<dbReference type="PANTHER" id="PTHR43133:SF63">
    <property type="entry name" value="RNA POLYMERASE SIGMA FACTOR FECI-RELATED"/>
    <property type="match status" value="1"/>
</dbReference>
<comment type="similarity">
    <text evidence="1">Belongs to the sigma-70 factor family. ECF subfamily.</text>
</comment>
<dbReference type="InterPro" id="IPR013325">
    <property type="entry name" value="RNA_pol_sigma_r2"/>
</dbReference>
<organism evidence="7 8">
    <name type="scientific">Allosphingosinicella deserti</name>
    <dbReference type="NCBI Taxonomy" id="2116704"/>
    <lineage>
        <taxon>Bacteria</taxon>
        <taxon>Pseudomonadati</taxon>
        <taxon>Pseudomonadota</taxon>
        <taxon>Alphaproteobacteria</taxon>
        <taxon>Sphingomonadales</taxon>
        <taxon>Sphingomonadaceae</taxon>
        <taxon>Allosphingosinicella</taxon>
    </lineage>
</organism>
<dbReference type="InterPro" id="IPR013324">
    <property type="entry name" value="RNA_pol_sigma_r3/r4-like"/>
</dbReference>
<name>A0A2P7QY67_9SPHN</name>
<gene>
    <name evidence="7" type="ORF">C7I55_00340</name>
</gene>
<protein>
    <submittedName>
        <fullName evidence="7">RNA polymerase subunit sigma-24</fullName>
    </submittedName>
</protein>
<dbReference type="EMBL" id="PXYI01000001">
    <property type="protein sequence ID" value="PSJ42907.1"/>
    <property type="molecule type" value="Genomic_DNA"/>
</dbReference>
<keyword evidence="2" id="KW-0805">Transcription regulation</keyword>
<dbReference type="CDD" id="cd06171">
    <property type="entry name" value="Sigma70_r4"/>
    <property type="match status" value="1"/>
</dbReference>
<feature type="domain" description="RNA polymerase sigma-70 region 2" evidence="5">
    <location>
        <begin position="26"/>
        <end position="88"/>
    </location>
</feature>
<dbReference type="PANTHER" id="PTHR43133">
    <property type="entry name" value="RNA POLYMERASE ECF-TYPE SIGMA FACTO"/>
    <property type="match status" value="1"/>
</dbReference>
<dbReference type="GO" id="GO:0006352">
    <property type="term" value="P:DNA-templated transcription initiation"/>
    <property type="evidence" value="ECO:0007669"/>
    <property type="project" value="InterPro"/>
</dbReference>
<keyword evidence="4" id="KW-0804">Transcription</keyword>
<evidence type="ECO:0000259" key="5">
    <source>
        <dbReference type="Pfam" id="PF04542"/>
    </source>
</evidence>
<evidence type="ECO:0000313" key="7">
    <source>
        <dbReference type="EMBL" id="PSJ42907.1"/>
    </source>
</evidence>
<evidence type="ECO:0000256" key="3">
    <source>
        <dbReference type="ARBA" id="ARBA00023082"/>
    </source>
</evidence>
<dbReference type="InterPro" id="IPR007627">
    <property type="entry name" value="RNA_pol_sigma70_r2"/>
</dbReference>
<dbReference type="GO" id="GO:0016987">
    <property type="term" value="F:sigma factor activity"/>
    <property type="evidence" value="ECO:0007669"/>
    <property type="project" value="UniProtKB-KW"/>
</dbReference>
<dbReference type="GO" id="GO:0003677">
    <property type="term" value="F:DNA binding"/>
    <property type="evidence" value="ECO:0007669"/>
    <property type="project" value="InterPro"/>
</dbReference>
<dbReference type="InterPro" id="IPR036388">
    <property type="entry name" value="WH-like_DNA-bd_sf"/>
</dbReference>
<dbReference type="Gene3D" id="1.10.1740.10">
    <property type="match status" value="1"/>
</dbReference>
<dbReference type="InterPro" id="IPR039425">
    <property type="entry name" value="RNA_pol_sigma-70-like"/>
</dbReference>
<dbReference type="NCBIfam" id="TIGR02937">
    <property type="entry name" value="sigma70-ECF"/>
    <property type="match status" value="1"/>
</dbReference>
<evidence type="ECO:0000256" key="2">
    <source>
        <dbReference type="ARBA" id="ARBA00023015"/>
    </source>
</evidence>
<proteinExistence type="inferred from homology"/>
<comment type="caution">
    <text evidence="7">The sequence shown here is derived from an EMBL/GenBank/DDBJ whole genome shotgun (WGS) entry which is preliminary data.</text>
</comment>
<evidence type="ECO:0000259" key="6">
    <source>
        <dbReference type="Pfam" id="PF08281"/>
    </source>
</evidence>
<dbReference type="Pfam" id="PF08281">
    <property type="entry name" value="Sigma70_r4_2"/>
    <property type="match status" value="1"/>
</dbReference>